<organism evidence="2 3">
    <name type="scientific">Trichonephila clavata</name>
    <name type="common">Joro spider</name>
    <name type="synonym">Nephila clavata</name>
    <dbReference type="NCBI Taxonomy" id="2740835"/>
    <lineage>
        <taxon>Eukaryota</taxon>
        <taxon>Metazoa</taxon>
        <taxon>Ecdysozoa</taxon>
        <taxon>Arthropoda</taxon>
        <taxon>Chelicerata</taxon>
        <taxon>Arachnida</taxon>
        <taxon>Araneae</taxon>
        <taxon>Araneomorphae</taxon>
        <taxon>Entelegynae</taxon>
        <taxon>Araneoidea</taxon>
        <taxon>Nephilidae</taxon>
        <taxon>Trichonephila</taxon>
    </lineage>
</organism>
<proteinExistence type="predicted"/>
<evidence type="ECO:0000313" key="2">
    <source>
        <dbReference type="EMBL" id="GFQ69220.1"/>
    </source>
</evidence>
<dbReference type="Proteomes" id="UP000887116">
    <property type="component" value="Unassembled WGS sequence"/>
</dbReference>
<feature type="region of interest" description="Disordered" evidence="1">
    <location>
        <begin position="44"/>
        <end position="66"/>
    </location>
</feature>
<keyword evidence="3" id="KW-1185">Reference proteome</keyword>
<dbReference type="AlphaFoldDB" id="A0A8X6F2E2"/>
<evidence type="ECO:0000313" key="3">
    <source>
        <dbReference type="Proteomes" id="UP000887116"/>
    </source>
</evidence>
<name>A0A8X6F2E2_TRICU</name>
<protein>
    <submittedName>
        <fullName evidence="2">Uncharacterized protein</fullName>
    </submittedName>
</protein>
<gene>
    <name evidence="2" type="ORF">TNCT_601561</name>
</gene>
<reference evidence="2" key="1">
    <citation type="submission" date="2020-07" db="EMBL/GenBank/DDBJ databases">
        <title>Multicomponent nature underlies the extraordinary mechanical properties of spider dragline silk.</title>
        <authorList>
            <person name="Kono N."/>
            <person name="Nakamura H."/>
            <person name="Mori M."/>
            <person name="Yoshida Y."/>
            <person name="Ohtoshi R."/>
            <person name="Malay A.D."/>
            <person name="Moran D.A.P."/>
            <person name="Tomita M."/>
            <person name="Numata K."/>
            <person name="Arakawa K."/>
        </authorList>
    </citation>
    <scope>NUCLEOTIDE SEQUENCE</scope>
</reference>
<comment type="caution">
    <text evidence="2">The sequence shown here is derived from an EMBL/GenBank/DDBJ whole genome shotgun (WGS) entry which is preliminary data.</text>
</comment>
<sequence>MTTSLIASGLPIIFSGSDSDLDDLSGTEQDEIEDLLFDKEAIKGKPPTTYESKDSVLDAVSRITPK</sequence>
<accession>A0A8X6F2E2</accession>
<evidence type="ECO:0000256" key="1">
    <source>
        <dbReference type="SAM" id="MobiDB-lite"/>
    </source>
</evidence>
<dbReference type="EMBL" id="BMAO01030624">
    <property type="protein sequence ID" value="GFQ69220.1"/>
    <property type="molecule type" value="Genomic_DNA"/>
</dbReference>